<proteinExistence type="predicted"/>
<accession>A0A1Y2CHL5</accession>
<dbReference type="EMBL" id="MCGO01000016">
    <property type="protein sequence ID" value="ORY46407.1"/>
    <property type="molecule type" value="Genomic_DNA"/>
</dbReference>
<gene>
    <name evidence="1" type="ORF">BCR33DRAFT_128063</name>
</gene>
<evidence type="ECO:0000313" key="2">
    <source>
        <dbReference type="Proteomes" id="UP000193642"/>
    </source>
</evidence>
<dbReference type="Proteomes" id="UP000193642">
    <property type="component" value="Unassembled WGS sequence"/>
</dbReference>
<protein>
    <submittedName>
        <fullName evidence="1">Uncharacterized protein</fullName>
    </submittedName>
</protein>
<sequence>MSSASVLLFSMGLYFNQNAQWKPFSLNTIHDVTCHELDLESGQFGDPFAASVFKVSQCMSRWHCGQGYFLVQRRDEELCKRMLRKDGKMRKVIFDDELNRKLVEDVGPDFFYLVFDGPARVAPMTWTHAGNCKTRHPFHLVNPGNYTVSLEWTHTNFSAVNEIDLKGIHPSPVARVAMC</sequence>
<reference evidence="1 2" key="1">
    <citation type="submission" date="2016-07" db="EMBL/GenBank/DDBJ databases">
        <title>Pervasive Adenine N6-methylation of Active Genes in Fungi.</title>
        <authorList>
            <consortium name="DOE Joint Genome Institute"/>
            <person name="Mondo S.J."/>
            <person name="Dannebaum R.O."/>
            <person name="Kuo R.C."/>
            <person name="Labutti K."/>
            <person name="Haridas S."/>
            <person name="Kuo A."/>
            <person name="Salamov A."/>
            <person name="Ahrendt S.R."/>
            <person name="Lipzen A."/>
            <person name="Sullivan W."/>
            <person name="Andreopoulos W.B."/>
            <person name="Clum A."/>
            <person name="Lindquist E."/>
            <person name="Daum C."/>
            <person name="Ramamoorthy G.K."/>
            <person name="Gryganskyi A."/>
            <person name="Culley D."/>
            <person name="Magnuson J.K."/>
            <person name="James T.Y."/>
            <person name="O'Malley M.A."/>
            <person name="Stajich J.E."/>
            <person name="Spatafora J.W."/>
            <person name="Visel A."/>
            <person name="Grigoriev I.V."/>
        </authorList>
    </citation>
    <scope>NUCLEOTIDE SEQUENCE [LARGE SCALE GENOMIC DNA]</scope>
    <source>
        <strain evidence="1 2">JEL800</strain>
    </source>
</reference>
<evidence type="ECO:0000313" key="1">
    <source>
        <dbReference type="EMBL" id="ORY46407.1"/>
    </source>
</evidence>
<keyword evidence="2" id="KW-1185">Reference proteome</keyword>
<name>A0A1Y2CHL5_9FUNG</name>
<dbReference type="OrthoDB" id="3176531at2759"/>
<organism evidence="1 2">
    <name type="scientific">Rhizoclosmatium globosum</name>
    <dbReference type="NCBI Taxonomy" id="329046"/>
    <lineage>
        <taxon>Eukaryota</taxon>
        <taxon>Fungi</taxon>
        <taxon>Fungi incertae sedis</taxon>
        <taxon>Chytridiomycota</taxon>
        <taxon>Chytridiomycota incertae sedis</taxon>
        <taxon>Chytridiomycetes</taxon>
        <taxon>Chytridiales</taxon>
        <taxon>Chytriomycetaceae</taxon>
        <taxon>Rhizoclosmatium</taxon>
    </lineage>
</organism>
<comment type="caution">
    <text evidence="1">The sequence shown here is derived from an EMBL/GenBank/DDBJ whole genome shotgun (WGS) entry which is preliminary data.</text>
</comment>
<dbReference type="AlphaFoldDB" id="A0A1Y2CHL5"/>